<keyword evidence="2" id="KW-1185">Reference proteome</keyword>
<evidence type="ECO:0000313" key="1">
    <source>
        <dbReference type="EMBL" id="KIO01609.1"/>
    </source>
</evidence>
<gene>
    <name evidence="1" type="ORF">M404DRAFT_1003008</name>
</gene>
<sequence length="80" mass="9156">MVTRSFGQSLRRLIGEQETLYIRATVWKAGASCSPGEFDQCCSSRSNTCSVEILAERLVHTHKRIHRWQKLPDASSSQYR</sequence>
<accession>A0A0C3P2T2</accession>
<reference evidence="1 2" key="1">
    <citation type="submission" date="2014-04" db="EMBL/GenBank/DDBJ databases">
        <authorList>
            <consortium name="DOE Joint Genome Institute"/>
            <person name="Kuo A."/>
            <person name="Kohler A."/>
            <person name="Costa M.D."/>
            <person name="Nagy L.G."/>
            <person name="Floudas D."/>
            <person name="Copeland A."/>
            <person name="Barry K.W."/>
            <person name="Cichocki N."/>
            <person name="Veneault-Fourrey C."/>
            <person name="LaButti K."/>
            <person name="Lindquist E.A."/>
            <person name="Lipzen A."/>
            <person name="Lundell T."/>
            <person name="Morin E."/>
            <person name="Murat C."/>
            <person name="Sun H."/>
            <person name="Tunlid A."/>
            <person name="Henrissat B."/>
            <person name="Grigoriev I.V."/>
            <person name="Hibbett D.S."/>
            <person name="Martin F."/>
            <person name="Nordberg H.P."/>
            <person name="Cantor M.N."/>
            <person name="Hua S.X."/>
        </authorList>
    </citation>
    <scope>NUCLEOTIDE SEQUENCE [LARGE SCALE GENOMIC DNA]</scope>
    <source>
        <strain evidence="1 2">Marx 270</strain>
    </source>
</reference>
<reference evidence="2" key="2">
    <citation type="submission" date="2015-01" db="EMBL/GenBank/DDBJ databases">
        <title>Evolutionary Origins and Diversification of the Mycorrhizal Mutualists.</title>
        <authorList>
            <consortium name="DOE Joint Genome Institute"/>
            <consortium name="Mycorrhizal Genomics Consortium"/>
            <person name="Kohler A."/>
            <person name="Kuo A."/>
            <person name="Nagy L.G."/>
            <person name="Floudas D."/>
            <person name="Copeland A."/>
            <person name="Barry K.W."/>
            <person name="Cichocki N."/>
            <person name="Veneault-Fourrey C."/>
            <person name="LaButti K."/>
            <person name="Lindquist E.A."/>
            <person name="Lipzen A."/>
            <person name="Lundell T."/>
            <person name="Morin E."/>
            <person name="Murat C."/>
            <person name="Riley R."/>
            <person name="Ohm R."/>
            <person name="Sun H."/>
            <person name="Tunlid A."/>
            <person name="Henrissat B."/>
            <person name="Grigoriev I.V."/>
            <person name="Hibbett D.S."/>
            <person name="Martin F."/>
        </authorList>
    </citation>
    <scope>NUCLEOTIDE SEQUENCE [LARGE SCALE GENOMIC DNA]</scope>
    <source>
        <strain evidence="2">Marx 270</strain>
    </source>
</reference>
<name>A0A0C3P2T2_PISTI</name>
<dbReference type="EMBL" id="KN831987">
    <property type="protein sequence ID" value="KIO01609.1"/>
    <property type="molecule type" value="Genomic_DNA"/>
</dbReference>
<dbReference type="HOGENOM" id="CLU_2590723_0_0_1"/>
<dbReference type="AlphaFoldDB" id="A0A0C3P2T2"/>
<proteinExistence type="predicted"/>
<dbReference type="Proteomes" id="UP000054217">
    <property type="component" value="Unassembled WGS sequence"/>
</dbReference>
<protein>
    <submittedName>
        <fullName evidence="1">Uncharacterized protein</fullName>
    </submittedName>
</protein>
<dbReference type="InParanoid" id="A0A0C3P2T2"/>
<evidence type="ECO:0000313" key="2">
    <source>
        <dbReference type="Proteomes" id="UP000054217"/>
    </source>
</evidence>
<organism evidence="1 2">
    <name type="scientific">Pisolithus tinctorius Marx 270</name>
    <dbReference type="NCBI Taxonomy" id="870435"/>
    <lineage>
        <taxon>Eukaryota</taxon>
        <taxon>Fungi</taxon>
        <taxon>Dikarya</taxon>
        <taxon>Basidiomycota</taxon>
        <taxon>Agaricomycotina</taxon>
        <taxon>Agaricomycetes</taxon>
        <taxon>Agaricomycetidae</taxon>
        <taxon>Boletales</taxon>
        <taxon>Sclerodermatineae</taxon>
        <taxon>Pisolithaceae</taxon>
        <taxon>Pisolithus</taxon>
    </lineage>
</organism>